<dbReference type="InterPro" id="IPR057929">
    <property type="entry name" value="RamC_N"/>
</dbReference>
<dbReference type="Gene3D" id="1.50.10.20">
    <property type="match status" value="1"/>
</dbReference>
<evidence type="ECO:0000313" key="4">
    <source>
        <dbReference type="Proteomes" id="UP000199599"/>
    </source>
</evidence>
<dbReference type="PANTHER" id="PTHR44167:SF18">
    <property type="entry name" value="PROTEIN KINASE DOMAIN-CONTAINING PROTEIN"/>
    <property type="match status" value="1"/>
</dbReference>
<keyword evidence="3" id="KW-0808">Transferase</keyword>
<dbReference type="GO" id="GO:0005524">
    <property type="term" value="F:ATP binding"/>
    <property type="evidence" value="ECO:0007669"/>
    <property type="project" value="InterPro"/>
</dbReference>
<dbReference type="Pfam" id="PF05147">
    <property type="entry name" value="LANC_like"/>
    <property type="match status" value="1"/>
</dbReference>
<evidence type="ECO:0000259" key="2">
    <source>
        <dbReference type="PROSITE" id="PS50011"/>
    </source>
</evidence>
<dbReference type="InterPro" id="IPR011009">
    <property type="entry name" value="Kinase-like_dom_sf"/>
</dbReference>
<dbReference type="Gene3D" id="1.50.10.10">
    <property type="match status" value="1"/>
</dbReference>
<dbReference type="Gene3D" id="1.10.510.10">
    <property type="entry name" value="Transferase(Phosphotransferase) domain 1"/>
    <property type="match status" value="1"/>
</dbReference>
<dbReference type="NCBIfam" id="NF038151">
    <property type="entry name" value="lanthi_synth_III"/>
    <property type="match status" value="1"/>
</dbReference>
<dbReference type="GO" id="GO:0031179">
    <property type="term" value="P:peptide modification"/>
    <property type="evidence" value="ECO:0007669"/>
    <property type="project" value="InterPro"/>
</dbReference>
<dbReference type="EMBL" id="FOMN01000001">
    <property type="protein sequence ID" value="SFD29824.1"/>
    <property type="molecule type" value="Genomic_DNA"/>
</dbReference>
<dbReference type="InterPro" id="IPR012341">
    <property type="entry name" value="6hp_glycosidase-like_sf"/>
</dbReference>
<reference evidence="4" key="1">
    <citation type="submission" date="2016-10" db="EMBL/GenBank/DDBJ databases">
        <authorList>
            <person name="Varghese N."/>
            <person name="Submissions S."/>
        </authorList>
    </citation>
    <scope>NUCLEOTIDE SEQUENCE [LARGE SCALE GENOMIC DNA]</scope>
    <source>
        <strain evidence="4">R-53102</strain>
    </source>
</reference>
<keyword evidence="1" id="KW-1133">Transmembrane helix</keyword>
<organism evidence="3 4">
    <name type="scientific">Lactobacillus bombicola</name>
    <dbReference type="NCBI Taxonomy" id="1505723"/>
    <lineage>
        <taxon>Bacteria</taxon>
        <taxon>Bacillati</taxon>
        <taxon>Bacillota</taxon>
        <taxon>Bacilli</taxon>
        <taxon>Lactobacillales</taxon>
        <taxon>Lactobacillaceae</taxon>
        <taxon>Lactobacillus</taxon>
    </lineage>
</organism>
<name>A0A1I1R5Z0_9LACO</name>
<keyword evidence="1" id="KW-0472">Membrane</keyword>
<dbReference type="SUPFAM" id="SSF158745">
    <property type="entry name" value="LanC-like"/>
    <property type="match status" value="1"/>
</dbReference>
<proteinExistence type="predicted"/>
<sequence>MDLTGNEYLEFVKNDRSLFYYPNDEPKNKFKFTKPKTSFQESTDSYWHYILFDHKLPQQGWKIHLTANIKDAQKLLLTVSQYLNNQQVSYKFIDTVDAMLLSNSKYGDRTESGKFITVYPVNTTKFVQLLTALAEITQDFLEGPYILSDQEWQDSHVFYRYGAFKAMKTVIDGEEVYAIIDNKHNLVEDKRLPYYYQPDFIVEPEQLKNNVQHYDKNEFKKLMNYNVDFSLHYSNAGGVYHAVFKGKEWVLKEGRAFAGLDANGNDGFNRIKHEYKILKQLAEIPTVVNVYESFKAWKHQYLVEEYLQGDTLADFVDSQYPFTANKQKKNEYLTKTVKIITALLKAINQIHQKGIAIGDLQPDNIIILDTDKVKLIDFENAQKASAAYNPGLATPGYSDFNAKTFAEADRIALYKIARYMILPTATGFDWAPELEAVQDKNISNEFGKQIVEFLHNLKKQLNLNFNSDSRHPQYYYQNLTVPSTPFSLNQLNQNIAEVAKGISDNLNYNFKGLIYGDIPQYSSEISYYSVANGAFGAIMALNRSQTLDQKSKQEINIWLEQQLPNLKKLLAEPATDIGLFTGLSGIATVLYEQGYTKISYSIMKKIQTNVALKLTNDISIYSGLAGVGLAFLCFYGQTKKTIYLQNAIDLGKQVMQIIKHERYTEKTDSGLITGWLGAALFLWKLSIVTKANQYKQAALRIYQIVIKNSLQLTSDGAFIKDNSYSYERLIPYVNHGSAGLALLMIEFLQDDPKVFTKKELEILLKILKQNDVFVTFFAGLFDGFLSLLILDNAFAICTNNKVTLKKKYNLLNNYLVAQNGGVRVPGSFGFKCSLDLTTGSSGLLLLLTDIKQHTWNAWLPLLRSK</sequence>
<dbReference type="GO" id="GO:0005975">
    <property type="term" value="P:carbohydrate metabolic process"/>
    <property type="evidence" value="ECO:0007669"/>
    <property type="project" value="InterPro"/>
</dbReference>
<accession>A0A1I1R5Z0</accession>
<protein>
    <submittedName>
        <fullName evidence="3">Protein kinase domain-containing protein</fullName>
    </submittedName>
</protein>
<dbReference type="GO" id="GO:0005737">
    <property type="term" value="C:cytoplasm"/>
    <property type="evidence" value="ECO:0007669"/>
    <property type="project" value="TreeGrafter"/>
</dbReference>
<dbReference type="PROSITE" id="PS50011">
    <property type="entry name" value="PROTEIN_KINASE_DOM"/>
    <property type="match status" value="1"/>
</dbReference>
<keyword evidence="1" id="KW-0812">Transmembrane</keyword>
<dbReference type="InterPro" id="IPR000719">
    <property type="entry name" value="Prot_kinase_dom"/>
</dbReference>
<keyword evidence="3" id="KW-0418">Kinase</keyword>
<dbReference type="SUPFAM" id="SSF56112">
    <property type="entry name" value="Protein kinase-like (PK-like)"/>
    <property type="match status" value="1"/>
</dbReference>
<evidence type="ECO:0000313" key="3">
    <source>
        <dbReference type="EMBL" id="SFD29824.1"/>
    </source>
</evidence>
<dbReference type="GO" id="GO:0004674">
    <property type="term" value="F:protein serine/threonine kinase activity"/>
    <property type="evidence" value="ECO:0007669"/>
    <property type="project" value="TreeGrafter"/>
</dbReference>
<dbReference type="RefSeq" id="WP_090092014.1">
    <property type="nucleotide sequence ID" value="NZ_CBCRVU010000001.1"/>
</dbReference>
<dbReference type="SMART" id="SM01260">
    <property type="entry name" value="LANC_like"/>
    <property type="match status" value="1"/>
</dbReference>
<dbReference type="PANTHER" id="PTHR44167">
    <property type="entry name" value="OVARIAN-SPECIFIC SERINE/THREONINE-PROTEIN KINASE LOK-RELATED"/>
    <property type="match status" value="1"/>
</dbReference>
<dbReference type="Pfam" id="PF00069">
    <property type="entry name" value="Pkinase"/>
    <property type="match status" value="1"/>
</dbReference>
<evidence type="ECO:0000256" key="1">
    <source>
        <dbReference type="SAM" id="Phobius"/>
    </source>
</evidence>
<gene>
    <name evidence="3" type="ORF">SAMN04487792_0179</name>
</gene>
<feature type="domain" description="Protein kinase" evidence="2">
    <location>
        <begin position="225"/>
        <end position="559"/>
    </location>
</feature>
<dbReference type="InterPro" id="IPR058053">
    <property type="entry name" value="RamC_C"/>
</dbReference>
<dbReference type="Proteomes" id="UP000199599">
    <property type="component" value="Unassembled WGS sequence"/>
</dbReference>
<dbReference type="CDD" id="cd04791">
    <property type="entry name" value="LanC_SerThrkinase"/>
    <property type="match status" value="1"/>
</dbReference>
<dbReference type="SMART" id="SM00220">
    <property type="entry name" value="S_TKc"/>
    <property type="match status" value="1"/>
</dbReference>
<dbReference type="AlphaFoldDB" id="A0A1I1R5Z0"/>
<dbReference type="InterPro" id="IPR053524">
    <property type="entry name" value="Aerial_hyphae_peptide-synth"/>
</dbReference>
<dbReference type="InterPro" id="IPR007822">
    <property type="entry name" value="LANC-like"/>
</dbReference>
<dbReference type="Pfam" id="PF25816">
    <property type="entry name" value="RamC_N"/>
    <property type="match status" value="1"/>
</dbReference>
<dbReference type="STRING" id="1505723.SAMN04487792_0179"/>
<feature type="transmembrane region" description="Helical" evidence="1">
    <location>
        <begin position="772"/>
        <end position="790"/>
    </location>
</feature>